<proteinExistence type="predicted"/>
<evidence type="ECO:0000313" key="1">
    <source>
        <dbReference type="EMBL" id="KKL56873.1"/>
    </source>
</evidence>
<gene>
    <name evidence="1" type="ORF">LCGC14_2241070</name>
</gene>
<dbReference type="AlphaFoldDB" id="A0A0F9D567"/>
<organism evidence="1">
    <name type="scientific">marine sediment metagenome</name>
    <dbReference type="NCBI Taxonomy" id="412755"/>
    <lineage>
        <taxon>unclassified sequences</taxon>
        <taxon>metagenomes</taxon>
        <taxon>ecological metagenomes</taxon>
    </lineage>
</organism>
<protein>
    <submittedName>
        <fullName evidence="1">Uncharacterized protein</fullName>
    </submittedName>
</protein>
<dbReference type="EMBL" id="LAZR01030349">
    <property type="protein sequence ID" value="KKL56873.1"/>
    <property type="molecule type" value="Genomic_DNA"/>
</dbReference>
<accession>A0A0F9D567</accession>
<comment type="caution">
    <text evidence="1">The sequence shown here is derived from an EMBL/GenBank/DDBJ whole genome shotgun (WGS) entry which is preliminary data.</text>
</comment>
<name>A0A0F9D567_9ZZZZ</name>
<sequence length="92" mass="10897">MARTRPILGREAGKRGKFRGRVVERVLDLKSEPHYPHKRWNAEAIGRWLVTSGINLTRPYTKKRNWFRATITFRQRQHAPAERIYVAQCELP</sequence>
<reference evidence="1" key="1">
    <citation type="journal article" date="2015" name="Nature">
        <title>Complex archaea that bridge the gap between prokaryotes and eukaryotes.</title>
        <authorList>
            <person name="Spang A."/>
            <person name="Saw J.H."/>
            <person name="Jorgensen S.L."/>
            <person name="Zaremba-Niedzwiedzka K."/>
            <person name="Martijn J."/>
            <person name="Lind A.E."/>
            <person name="van Eijk R."/>
            <person name="Schleper C."/>
            <person name="Guy L."/>
            <person name="Ettema T.J."/>
        </authorList>
    </citation>
    <scope>NUCLEOTIDE SEQUENCE</scope>
</reference>